<proteinExistence type="predicted"/>
<dbReference type="OrthoDB" id="2447803at2759"/>
<reference evidence="2 3" key="1">
    <citation type="journal article" date="2014" name="PLoS Genet.">
        <title>Analysis of the Phlebiopsis gigantea genome, transcriptome and secretome provides insight into its pioneer colonization strategies of wood.</title>
        <authorList>
            <person name="Hori C."/>
            <person name="Ishida T."/>
            <person name="Igarashi K."/>
            <person name="Samejima M."/>
            <person name="Suzuki H."/>
            <person name="Master E."/>
            <person name="Ferreira P."/>
            <person name="Ruiz-Duenas F.J."/>
            <person name="Held B."/>
            <person name="Canessa P."/>
            <person name="Larrondo L.F."/>
            <person name="Schmoll M."/>
            <person name="Druzhinina I.S."/>
            <person name="Kubicek C.P."/>
            <person name="Gaskell J.A."/>
            <person name="Kersten P."/>
            <person name="St John F."/>
            <person name="Glasner J."/>
            <person name="Sabat G."/>
            <person name="Splinter BonDurant S."/>
            <person name="Syed K."/>
            <person name="Yadav J."/>
            <person name="Mgbeahuruike A.C."/>
            <person name="Kovalchuk A."/>
            <person name="Asiegbu F.O."/>
            <person name="Lackner G."/>
            <person name="Hoffmeister D."/>
            <person name="Rencoret J."/>
            <person name="Gutierrez A."/>
            <person name="Sun H."/>
            <person name="Lindquist E."/>
            <person name="Barry K."/>
            <person name="Riley R."/>
            <person name="Grigoriev I.V."/>
            <person name="Henrissat B."/>
            <person name="Kues U."/>
            <person name="Berka R.M."/>
            <person name="Martinez A.T."/>
            <person name="Covert S.F."/>
            <person name="Blanchette R.A."/>
            <person name="Cullen D."/>
        </authorList>
    </citation>
    <scope>NUCLEOTIDE SEQUENCE [LARGE SCALE GENOMIC DNA]</scope>
    <source>
        <strain evidence="2 3">11061_1 CR5-6</strain>
    </source>
</reference>
<evidence type="ECO:0000313" key="2">
    <source>
        <dbReference type="EMBL" id="KIP03048.1"/>
    </source>
</evidence>
<dbReference type="InterPro" id="IPR001810">
    <property type="entry name" value="F-box_dom"/>
</dbReference>
<dbReference type="STRING" id="745531.A0A0C3PCX8"/>
<dbReference type="HOGENOM" id="CLU_021164_5_0_1"/>
<dbReference type="EMBL" id="KN840637">
    <property type="protein sequence ID" value="KIP03048.1"/>
    <property type="molecule type" value="Genomic_DNA"/>
</dbReference>
<dbReference type="Pfam" id="PF12937">
    <property type="entry name" value="F-box-like"/>
    <property type="match status" value="1"/>
</dbReference>
<keyword evidence="3" id="KW-1185">Reference proteome</keyword>
<name>A0A0C3PCX8_PHLG1</name>
<accession>A0A0C3PCX8</accession>
<dbReference type="InterPro" id="IPR032675">
    <property type="entry name" value="LRR_dom_sf"/>
</dbReference>
<evidence type="ECO:0000313" key="3">
    <source>
        <dbReference type="Proteomes" id="UP000053257"/>
    </source>
</evidence>
<dbReference type="Gene3D" id="3.80.10.10">
    <property type="entry name" value="Ribonuclease Inhibitor"/>
    <property type="match status" value="1"/>
</dbReference>
<gene>
    <name evidence="2" type="ORF">PHLGIDRAFT_267510</name>
</gene>
<dbReference type="SUPFAM" id="SSF52047">
    <property type="entry name" value="RNI-like"/>
    <property type="match status" value="1"/>
</dbReference>
<feature type="domain" description="F-box" evidence="1">
    <location>
        <begin position="19"/>
        <end position="56"/>
    </location>
</feature>
<dbReference type="AlphaFoldDB" id="A0A0C3PCX8"/>
<dbReference type="Proteomes" id="UP000053257">
    <property type="component" value="Unassembled WGS sequence"/>
</dbReference>
<dbReference type="SUPFAM" id="SSF81383">
    <property type="entry name" value="F-box domain"/>
    <property type="match status" value="1"/>
</dbReference>
<organism evidence="2 3">
    <name type="scientific">Phlebiopsis gigantea (strain 11061_1 CR5-6)</name>
    <name type="common">White-rot fungus</name>
    <name type="synonym">Peniophora gigantea</name>
    <dbReference type="NCBI Taxonomy" id="745531"/>
    <lineage>
        <taxon>Eukaryota</taxon>
        <taxon>Fungi</taxon>
        <taxon>Dikarya</taxon>
        <taxon>Basidiomycota</taxon>
        <taxon>Agaricomycotina</taxon>
        <taxon>Agaricomycetes</taxon>
        <taxon>Polyporales</taxon>
        <taxon>Phanerochaetaceae</taxon>
        <taxon>Phlebiopsis</taxon>
    </lineage>
</organism>
<protein>
    <recommendedName>
        <fullName evidence="1">F-box domain-containing protein</fullName>
    </recommendedName>
</protein>
<dbReference type="InterPro" id="IPR036047">
    <property type="entry name" value="F-box-like_dom_sf"/>
</dbReference>
<sequence length="582" mass="66446">MATTTSLLGATQQRVLEIPEILELIFTFLDAETNTVNALVCRKWSELALNNVWRDVSDLRRLFSLLAPMRNAPLSRYDRTYRDEYTFTRSLDVNDWERFKFYARRVRSLSLDEDEDSICVAKEAFDEIGRARVTLNVLPNLRSLTWVTHSIDRMRLSLMFQHENITDFSVFLLRTTTYPISTFFQEVRLRMPLLKVLDLRFKFPAREVEDDLIDLFIGLPRLRKVVLPLFTFTSRVFAALSTHQELDTVQFEFMATQGGGDIQDVVHFDPQLREGAFPLLADLSLSANIVDATRFLRGTFAPRNLTTLFLHTLSASSPAETFDFLTAVAESCQVLNRLFLDFFTSAEIRSNLTTPSITWQTLRPILSCAKLVEFEVRWDRAFEITQDDVEEMAAKWPTLETLLLNCEPMHVPTPTTLDLRALIPFALHCPNIAEVGLYLSGAVDFDPADVAPVTPFKTLRRICFGTSPLTNPGPAALFLSQLCPLGCEVSSGITWPDGFAIRDDVVDETALDDLNRQATTWFNSWKEVQRTLPLLTQLRMQERARRDALEKEVEDLRIRQRLMADMRSMGLTPKSDGTCIVS</sequence>
<evidence type="ECO:0000259" key="1">
    <source>
        <dbReference type="Pfam" id="PF12937"/>
    </source>
</evidence>